<reference evidence="2 3" key="1">
    <citation type="submission" date="2020-04" db="EMBL/GenBank/DDBJ databases">
        <title>Draft genome of Pyxidicoccus fallax type strain.</title>
        <authorList>
            <person name="Whitworth D.E."/>
        </authorList>
    </citation>
    <scope>NUCLEOTIDE SEQUENCE [LARGE SCALE GENOMIC DNA]</scope>
    <source>
        <strain evidence="2 3">DSM 14698</strain>
    </source>
</reference>
<sequence length="187" mass="20559">MRWLGLTAALWVLGPLAAVEGLYRYGLSQVGALPPAPPSSALTETTRAVLWMGLGEELPPTVEAIWPWHTLAAFHERRWRHPGSQAARRVARLWLSREEQPRKGMALWHLTSWATTVRLTRHWSAAELTQVLARDLYFGPGTRGLESAAQTCFGMDAASLSTEQVAFLMAVADSPPHGRLAPSRGTA</sequence>
<evidence type="ECO:0000313" key="2">
    <source>
        <dbReference type="EMBL" id="NMO15789.1"/>
    </source>
</evidence>
<dbReference type="InterPro" id="IPR001264">
    <property type="entry name" value="Glyco_trans_51"/>
</dbReference>
<keyword evidence="3" id="KW-1185">Reference proteome</keyword>
<proteinExistence type="predicted"/>
<dbReference type="InterPro" id="IPR036950">
    <property type="entry name" value="PBP_transglycosylase"/>
</dbReference>
<dbReference type="RefSeq" id="WP_169345075.1">
    <property type="nucleotide sequence ID" value="NZ_JABBJJ010000047.1"/>
</dbReference>
<dbReference type="InterPro" id="IPR023346">
    <property type="entry name" value="Lysozyme-like_dom_sf"/>
</dbReference>
<comment type="caution">
    <text evidence="2">The sequence shown here is derived from an EMBL/GenBank/DDBJ whole genome shotgun (WGS) entry which is preliminary data.</text>
</comment>
<name>A0A848LA78_9BACT</name>
<dbReference type="AlphaFoldDB" id="A0A848LA78"/>
<dbReference type="Pfam" id="PF00912">
    <property type="entry name" value="Transgly"/>
    <property type="match status" value="1"/>
</dbReference>
<organism evidence="2 3">
    <name type="scientific">Pyxidicoccus fallax</name>
    <dbReference type="NCBI Taxonomy" id="394095"/>
    <lineage>
        <taxon>Bacteria</taxon>
        <taxon>Pseudomonadati</taxon>
        <taxon>Myxococcota</taxon>
        <taxon>Myxococcia</taxon>
        <taxon>Myxococcales</taxon>
        <taxon>Cystobacterineae</taxon>
        <taxon>Myxococcaceae</taxon>
        <taxon>Pyxidicoccus</taxon>
    </lineage>
</organism>
<evidence type="ECO:0000259" key="1">
    <source>
        <dbReference type="Pfam" id="PF00912"/>
    </source>
</evidence>
<dbReference type="Gene3D" id="1.10.3810.10">
    <property type="entry name" value="Biosynthetic peptidoglycan transglycosylase-like"/>
    <property type="match status" value="1"/>
</dbReference>
<dbReference type="Proteomes" id="UP000518300">
    <property type="component" value="Unassembled WGS sequence"/>
</dbReference>
<feature type="domain" description="Glycosyl transferase family 51" evidence="1">
    <location>
        <begin position="83"/>
        <end position="176"/>
    </location>
</feature>
<gene>
    <name evidence="2" type="ORF">HG543_13130</name>
</gene>
<protein>
    <submittedName>
        <fullName evidence="2">Transglycosylase domain-containing protein</fullName>
    </submittedName>
</protein>
<evidence type="ECO:0000313" key="3">
    <source>
        <dbReference type="Proteomes" id="UP000518300"/>
    </source>
</evidence>
<dbReference type="SUPFAM" id="SSF53955">
    <property type="entry name" value="Lysozyme-like"/>
    <property type="match status" value="1"/>
</dbReference>
<accession>A0A848LA78</accession>
<dbReference type="EMBL" id="JABBJJ010000047">
    <property type="protein sequence ID" value="NMO15789.1"/>
    <property type="molecule type" value="Genomic_DNA"/>
</dbReference>